<reference evidence="3 4" key="1">
    <citation type="submission" date="2016-10" db="EMBL/GenBank/DDBJ databases">
        <authorList>
            <person name="de Groot N.N."/>
        </authorList>
    </citation>
    <scope>NUCLEOTIDE SEQUENCE [LARGE SCALE GENOMIC DNA]</scope>
    <source>
        <strain evidence="3 4">DSM 26424</strain>
    </source>
</reference>
<comment type="subcellular location">
    <subcellularLocation>
        <location evidence="1">Cell envelope</location>
    </subcellularLocation>
</comment>
<sequence>MGRGMMEDWSWSLAVTRWRNRLAARAAARARPATAFRSQPEPRATGSAARGRQLCAGNLLFAGHLVEAPGAMIWDLPAPDWAWQAQIHDFGWLDDLAAVGDAPARALAQEWLWGWIARYGRGQGPGWVPDLAGQRLIRWTHHALFLLRGRDAAAATGFFRALGSQTLFLGRRWQVAPPGLPRFAALTGLIYAGLSLEGMEAQVDPACRALEAECEARVDAQGGIPSRNPEELLEVLSLLTWAAAALREADRSPGPAHLAAISRIAPTLRALRHADGGLARFQGGGRGAEGRLEQALVGAGLRWRPPEGLAMGYARLSAGRTSVIVDAAPPVLGRASGDAHASTLAFELTTGRRPLIVSCGTGEMFGEDWRRAGRATPSHSTLALAGRSSARLAERRRLAGVEVELLAEAPKRVPVELRATAEGPRLEAGHDGWRASHGLTHARVLQLSPDGRELSGEDMLLTLDEADRRQFSRKLDAGRLAGLPWEIRFHLHPEVEAEIDLGGAAVSLGLRSGEIWVFRPEPGVDLTLEPSVYLEKGRLRPRAAKQVVLSGRAMEYATRIRWSLAKAQDTALAVRDLVRDELDMML</sequence>
<evidence type="ECO:0000313" key="4">
    <source>
        <dbReference type="Proteomes" id="UP000199093"/>
    </source>
</evidence>
<feature type="domain" description="Heparinase II/III-like C-terminal" evidence="2">
    <location>
        <begin position="305"/>
        <end position="563"/>
    </location>
</feature>
<keyword evidence="4" id="KW-1185">Reference proteome</keyword>
<evidence type="ECO:0000256" key="1">
    <source>
        <dbReference type="ARBA" id="ARBA00004196"/>
    </source>
</evidence>
<name>A0A1G8ISS4_9RHOB</name>
<dbReference type="Gene3D" id="2.70.98.70">
    <property type="match status" value="1"/>
</dbReference>
<dbReference type="Proteomes" id="UP000199093">
    <property type="component" value="Unassembled WGS sequence"/>
</dbReference>
<dbReference type="STRING" id="555512.SAMN04487993_1002106"/>
<protein>
    <submittedName>
        <fullName evidence="3">Uncharacterized conserved protein, heparinase superfamily</fullName>
    </submittedName>
</protein>
<dbReference type="GO" id="GO:0016829">
    <property type="term" value="F:lyase activity"/>
    <property type="evidence" value="ECO:0007669"/>
    <property type="project" value="InterPro"/>
</dbReference>
<dbReference type="GO" id="GO:0030313">
    <property type="term" value="C:cell envelope"/>
    <property type="evidence" value="ECO:0007669"/>
    <property type="project" value="UniProtKB-SubCell"/>
</dbReference>
<dbReference type="InterPro" id="IPR012480">
    <property type="entry name" value="Hepar_II_III_C"/>
</dbReference>
<dbReference type="Gene3D" id="1.50.10.100">
    <property type="entry name" value="Chondroitin AC/alginate lyase"/>
    <property type="match status" value="1"/>
</dbReference>
<evidence type="ECO:0000259" key="2">
    <source>
        <dbReference type="Pfam" id="PF07940"/>
    </source>
</evidence>
<gene>
    <name evidence="3" type="ORF">SAMN04487993_1002106</name>
</gene>
<proteinExistence type="predicted"/>
<dbReference type="InterPro" id="IPR008929">
    <property type="entry name" value="Chondroitin_lyas"/>
</dbReference>
<accession>A0A1G8ISS4</accession>
<evidence type="ECO:0000313" key="3">
    <source>
        <dbReference type="EMBL" id="SDI22085.1"/>
    </source>
</evidence>
<organism evidence="3 4">
    <name type="scientific">Salipiger marinus</name>
    <dbReference type="NCBI Taxonomy" id="555512"/>
    <lineage>
        <taxon>Bacteria</taxon>
        <taxon>Pseudomonadati</taxon>
        <taxon>Pseudomonadota</taxon>
        <taxon>Alphaproteobacteria</taxon>
        <taxon>Rhodobacterales</taxon>
        <taxon>Roseobacteraceae</taxon>
        <taxon>Salipiger</taxon>
    </lineage>
</organism>
<dbReference type="Pfam" id="PF07940">
    <property type="entry name" value="Hepar_II_III_C"/>
    <property type="match status" value="1"/>
</dbReference>
<dbReference type="EMBL" id="FNEJ01000002">
    <property type="protein sequence ID" value="SDI22085.1"/>
    <property type="molecule type" value="Genomic_DNA"/>
</dbReference>
<dbReference type="AlphaFoldDB" id="A0A1G8ISS4"/>